<dbReference type="RefSeq" id="WP_141421721.1">
    <property type="nucleotide sequence ID" value="NZ_VIAR01000006.1"/>
</dbReference>
<evidence type="ECO:0000313" key="3">
    <source>
        <dbReference type="Proteomes" id="UP000317169"/>
    </source>
</evidence>
<gene>
    <name evidence="2" type="ORF">FKR84_07735</name>
</gene>
<name>A0A507ZQQ6_9FLAO</name>
<proteinExistence type="predicted"/>
<reference evidence="2 3" key="1">
    <citation type="submission" date="2019-06" db="EMBL/GenBank/DDBJ databases">
        <title>Flavibacter putida gen. nov., sp. nov., a novel marine bacterium of the family Flavobacteriaceae isolated from coastal seawater.</title>
        <authorList>
            <person name="Feng X."/>
        </authorList>
    </citation>
    <scope>NUCLEOTIDE SEQUENCE [LARGE SCALE GENOMIC DNA]</scope>
    <source>
        <strain evidence="2 3">PLHSN227</strain>
    </source>
</reference>
<organism evidence="2 3">
    <name type="scientific">Haloflavibacter putidus</name>
    <dbReference type="NCBI Taxonomy" id="2576776"/>
    <lineage>
        <taxon>Bacteria</taxon>
        <taxon>Pseudomonadati</taxon>
        <taxon>Bacteroidota</taxon>
        <taxon>Flavobacteriia</taxon>
        <taxon>Flavobacteriales</taxon>
        <taxon>Flavobacteriaceae</taxon>
        <taxon>Haloflavibacter</taxon>
    </lineage>
</organism>
<accession>A0A507ZQQ6</accession>
<evidence type="ECO:0000313" key="2">
    <source>
        <dbReference type="EMBL" id="TQD38863.1"/>
    </source>
</evidence>
<comment type="caution">
    <text evidence="2">The sequence shown here is derived from an EMBL/GenBank/DDBJ whole genome shotgun (WGS) entry which is preliminary data.</text>
</comment>
<dbReference type="OrthoDB" id="1443593at2"/>
<feature type="transmembrane region" description="Helical" evidence="1">
    <location>
        <begin position="73"/>
        <end position="92"/>
    </location>
</feature>
<dbReference type="EMBL" id="VIAR01000006">
    <property type="protein sequence ID" value="TQD38863.1"/>
    <property type="molecule type" value="Genomic_DNA"/>
</dbReference>
<evidence type="ECO:0000256" key="1">
    <source>
        <dbReference type="SAM" id="Phobius"/>
    </source>
</evidence>
<keyword evidence="1" id="KW-1133">Transmembrane helix</keyword>
<dbReference type="AlphaFoldDB" id="A0A507ZQQ6"/>
<keyword evidence="1" id="KW-0472">Membrane</keyword>
<feature type="transmembrane region" description="Helical" evidence="1">
    <location>
        <begin position="12"/>
        <end position="33"/>
    </location>
</feature>
<sequence>MKTTANSNNLKVNTGLLKVVAVLQFLLLGLFYYTQWQQISLPGILNYTVFFVFLFAWLLVLADLLQQRIYQKWFWYLGMFTLPFLAILLYAFQRNSLIHLKENSFSK</sequence>
<keyword evidence="1" id="KW-0812">Transmembrane</keyword>
<keyword evidence="3" id="KW-1185">Reference proteome</keyword>
<feature type="transmembrane region" description="Helical" evidence="1">
    <location>
        <begin position="39"/>
        <end position="61"/>
    </location>
</feature>
<dbReference type="Proteomes" id="UP000317169">
    <property type="component" value="Unassembled WGS sequence"/>
</dbReference>
<protein>
    <recommendedName>
        <fullName evidence="4">Phospholipase_D-nuclease N-terminal</fullName>
    </recommendedName>
</protein>
<evidence type="ECO:0008006" key="4">
    <source>
        <dbReference type="Google" id="ProtNLM"/>
    </source>
</evidence>